<dbReference type="PANTHER" id="PTHR43537">
    <property type="entry name" value="TRANSCRIPTIONAL REGULATOR, GNTR FAMILY"/>
    <property type="match status" value="1"/>
</dbReference>
<evidence type="ECO:0000259" key="4">
    <source>
        <dbReference type="PROSITE" id="PS50949"/>
    </source>
</evidence>
<dbReference type="EMBL" id="JBHUIJ010000010">
    <property type="protein sequence ID" value="MFD2237564.1"/>
    <property type="molecule type" value="Genomic_DNA"/>
</dbReference>
<feature type="domain" description="HTH gntR-type" evidence="4">
    <location>
        <begin position="7"/>
        <end position="73"/>
    </location>
</feature>
<dbReference type="SMART" id="SM00895">
    <property type="entry name" value="FCD"/>
    <property type="match status" value="1"/>
</dbReference>
<dbReference type="Gene3D" id="1.20.120.530">
    <property type="entry name" value="GntR ligand-binding domain-like"/>
    <property type="match status" value="1"/>
</dbReference>
<dbReference type="Pfam" id="PF07729">
    <property type="entry name" value="FCD"/>
    <property type="match status" value="1"/>
</dbReference>
<sequence length="216" mass="23988">MLGTPEKRLALQAYEKILDLILNGPAVPGDVVNERRIAEIVGMSRTPVRDALLMLEGEGLLLRQGRALHVKRMRLEDYMDALQIRLLLEPTVARLAAGQVEKADTQRLREELEDILGSEPTERADRSLVRGVDESLHGLLADVAGNAQLSAIIRTLRRQTQMFDLRSMPERLEDTCQEHLAIVDAVEAGDGERAAAAMTAHLSRVRDSIIGRLTRT</sequence>
<dbReference type="InterPro" id="IPR036388">
    <property type="entry name" value="WH-like_DNA-bd_sf"/>
</dbReference>
<protein>
    <submittedName>
        <fullName evidence="5">GntR family transcriptional regulator</fullName>
    </submittedName>
</protein>
<name>A0ABW5CJS5_9HYPH</name>
<keyword evidence="2" id="KW-0238">DNA-binding</keyword>
<dbReference type="PANTHER" id="PTHR43537:SF5">
    <property type="entry name" value="UXU OPERON TRANSCRIPTIONAL REGULATOR"/>
    <property type="match status" value="1"/>
</dbReference>
<dbReference type="Proteomes" id="UP001597371">
    <property type="component" value="Unassembled WGS sequence"/>
</dbReference>
<dbReference type="SUPFAM" id="SSF46785">
    <property type="entry name" value="Winged helix' DNA-binding domain"/>
    <property type="match status" value="1"/>
</dbReference>
<keyword evidence="3" id="KW-0804">Transcription</keyword>
<keyword evidence="6" id="KW-1185">Reference proteome</keyword>
<evidence type="ECO:0000256" key="3">
    <source>
        <dbReference type="ARBA" id="ARBA00023163"/>
    </source>
</evidence>
<proteinExistence type="predicted"/>
<dbReference type="RefSeq" id="WP_209738531.1">
    <property type="nucleotide sequence ID" value="NZ_CP072611.1"/>
</dbReference>
<dbReference type="SMART" id="SM00345">
    <property type="entry name" value="HTH_GNTR"/>
    <property type="match status" value="1"/>
</dbReference>
<evidence type="ECO:0000256" key="1">
    <source>
        <dbReference type="ARBA" id="ARBA00023015"/>
    </source>
</evidence>
<reference evidence="6" key="1">
    <citation type="journal article" date="2019" name="Int. J. Syst. Evol. Microbiol.">
        <title>The Global Catalogue of Microorganisms (GCM) 10K type strain sequencing project: providing services to taxonomists for standard genome sequencing and annotation.</title>
        <authorList>
            <consortium name="The Broad Institute Genomics Platform"/>
            <consortium name="The Broad Institute Genome Sequencing Center for Infectious Disease"/>
            <person name="Wu L."/>
            <person name="Ma J."/>
        </authorList>
    </citation>
    <scope>NUCLEOTIDE SEQUENCE [LARGE SCALE GENOMIC DNA]</scope>
    <source>
        <strain evidence="6">ZS-35-S2</strain>
    </source>
</reference>
<dbReference type="SUPFAM" id="SSF48008">
    <property type="entry name" value="GntR ligand-binding domain-like"/>
    <property type="match status" value="1"/>
</dbReference>
<dbReference type="PROSITE" id="PS50949">
    <property type="entry name" value="HTH_GNTR"/>
    <property type="match status" value="1"/>
</dbReference>
<dbReference type="Gene3D" id="1.10.10.10">
    <property type="entry name" value="Winged helix-like DNA-binding domain superfamily/Winged helix DNA-binding domain"/>
    <property type="match status" value="1"/>
</dbReference>
<dbReference type="PRINTS" id="PR00035">
    <property type="entry name" value="HTHGNTR"/>
</dbReference>
<accession>A0ABW5CJS5</accession>
<evidence type="ECO:0000313" key="5">
    <source>
        <dbReference type="EMBL" id="MFD2237564.1"/>
    </source>
</evidence>
<evidence type="ECO:0000256" key="2">
    <source>
        <dbReference type="ARBA" id="ARBA00023125"/>
    </source>
</evidence>
<keyword evidence="1" id="KW-0805">Transcription regulation</keyword>
<gene>
    <name evidence="5" type="ORF">ACFSKQ_08810</name>
</gene>
<comment type="caution">
    <text evidence="5">The sequence shown here is derived from an EMBL/GenBank/DDBJ whole genome shotgun (WGS) entry which is preliminary data.</text>
</comment>
<dbReference type="InterPro" id="IPR011711">
    <property type="entry name" value="GntR_C"/>
</dbReference>
<dbReference type="InterPro" id="IPR008920">
    <property type="entry name" value="TF_FadR/GntR_C"/>
</dbReference>
<dbReference type="Pfam" id="PF00392">
    <property type="entry name" value="GntR"/>
    <property type="match status" value="1"/>
</dbReference>
<organism evidence="5 6">
    <name type="scientific">Aureimonas populi</name>
    <dbReference type="NCBI Taxonomy" id="1701758"/>
    <lineage>
        <taxon>Bacteria</taxon>
        <taxon>Pseudomonadati</taxon>
        <taxon>Pseudomonadota</taxon>
        <taxon>Alphaproteobacteria</taxon>
        <taxon>Hyphomicrobiales</taxon>
        <taxon>Aurantimonadaceae</taxon>
        <taxon>Aureimonas</taxon>
    </lineage>
</organism>
<dbReference type="InterPro" id="IPR036390">
    <property type="entry name" value="WH_DNA-bd_sf"/>
</dbReference>
<dbReference type="InterPro" id="IPR000524">
    <property type="entry name" value="Tscrpt_reg_HTH_GntR"/>
</dbReference>
<evidence type="ECO:0000313" key="6">
    <source>
        <dbReference type="Proteomes" id="UP001597371"/>
    </source>
</evidence>